<evidence type="ECO:0000313" key="2">
    <source>
        <dbReference type="Proteomes" id="UP000827138"/>
    </source>
</evidence>
<dbReference type="RefSeq" id="WP_220645316.1">
    <property type="nucleotide sequence ID" value="NZ_CP080647.1"/>
</dbReference>
<proteinExistence type="predicted"/>
<reference evidence="1 2" key="1">
    <citation type="submission" date="2021-08" db="EMBL/GenBank/DDBJ databases">
        <authorList>
            <person name="Ping M."/>
        </authorList>
    </citation>
    <scope>NUCLEOTIDE SEQUENCE [LARGE SCALE GENOMIC DNA]</scope>
    <source>
        <strain evidence="1 2">MG28</strain>
    </source>
</reference>
<name>A0ABX8XKM0_9ACTN</name>
<keyword evidence="2" id="KW-1185">Reference proteome</keyword>
<protein>
    <submittedName>
        <fullName evidence="1">Uncharacterized protein</fullName>
    </submittedName>
</protein>
<accession>A0ABX8XKM0</accession>
<sequence length="498" mass="55071">MDTLTRPTLLYAVLEKRQWLRFEVFQRQLGNAGSRAAGHYGNPRLATVSVTKLTFKRWLAGEQEPRGDAATVLEFWLGHTVKELLGPAPMRKVVLARVPHDASLAAVHSFDVRFDSSHLSVNGPMPGAGGVWHLDGLRILDGTSVAVQMYEAEPQGDTVIIGPEDQEHLRYFTQARRRALIIAALGARGADDLYVIDAAHARRHLLMPVDSLPIPAAYRLDKLVYALLWAALNVDDSLLADDQALHIEQRALEVHLTQSRSAAARAAYPDLTDVGAAWIGSHVCASYLRRHLDPTDTAPWLWSRVQYGGQAAGWLLFTERHQVLQLMQERSAEAGDAPGCVFCIPESAVKSSEPYERLLLLLTMALMESYGLTARLYPAQVNTAEFVLAPQRRAVVADWLSPDAVWHVNSTTSKSEINSLAHALDQARSHSITSASTPHERLHQAANYLECDWGWLVERCQELSAYGISGLLQLRSHLIQPSGIERALSFLGESPSTR</sequence>
<organism evidence="1 2">
    <name type="scientific">Streptomyces akebiae</name>
    <dbReference type="NCBI Taxonomy" id="2865673"/>
    <lineage>
        <taxon>Bacteria</taxon>
        <taxon>Bacillati</taxon>
        <taxon>Actinomycetota</taxon>
        <taxon>Actinomycetes</taxon>
        <taxon>Kitasatosporales</taxon>
        <taxon>Streptomycetaceae</taxon>
        <taxon>Streptomyces</taxon>
    </lineage>
</organism>
<evidence type="ECO:0000313" key="1">
    <source>
        <dbReference type="EMBL" id="QYX76183.1"/>
    </source>
</evidence>
<dbReference type="EMBL" id="CP080647">
    <property type="protein sequence ID" value="QYX76183.1"/>
    <property type="molecule type" value="Genomic_DNA"/>
</dbReference>
<gene>
    <name evidence="1" type="ORF">K1J60_06410</name>
</gene>
<dbReference type="Proteomes" id="UP000827138">
    <property type="component" value="Chromosome"/>
</dbReference>